<reference evidence="1" key="2">
    <citation type="submission" date="2020-09" db="EMBL/GenBank/DDBJ databases">
        <authorList>
            <person name="Sun Q."/>
            <person name="Zhou Y."/>
        </authorList>
    </citation>
    <scope>NUCLEOTIDE SEQUENCE</scope>
    <source>
        <strain evidence="1">CGMCC 1.15179</strain>
    </source>
</reference>
<dbReference type="InterPro" id="IPR036412">
    <property type="entry name" value="HAD-like_sf"/>
</dbReference>
<reference evidence="1" key="1">
    <citation type="journal article" date="2014" name="Int. J. Syst. Evol. Microbiol.">
        <title>Complete genome sequence of Corynebacterium casei LMG S-19264T (=DSM 44701T), isolated from a smear-ripened cheese.</title>
        <authorList>
            <consortium name="US DOE Joint Genome Institute (JGI-PGF)"/>
            <person name="Walter F."/>
            <person name="Albersmeier A."/>
            <person name="Kalinowski J."/>
            <person name="Ruckert C."/>
        </authorList>
    </citation>
    <scope>NUCLEOTIDE SEQUENCE</scope>
    <source>
        <strain evidence="1">CGMCC 1.15179</strain>
    </source>
</reference>
<proteinExistence type="predicted"/>
<comment type="caution">
    <text evidence="1">The sequence shown here is derived from an EMBL/GenBank/DDBJ whole genome shotgun (WGS) entry which is preliminary data.</text>
</comment>
<organism evidence="1 2">
    <name type="scientific">Marinithermofilum abyssi</name>
    <dbReference type="NCBI Taxonomy" id="1571185"/>
    <lineage>
        <taxon>Bacteria</taxon>
        <taxon>Bacillati</taxon>
        <taxon>Bacillota</taxon>
        <taxon>Bacilli</taxon>
        <taxon>Bacillales</taxon>
        <taxon>Thermoactinomycetaceae</taxon>
        <taxon>Marinithermofilum</taxon>
    </lineage>
</organism>
<gene>
    <name evidence="1" type="ORF">GCM10011571_18560</name>
</gene>
<sequence>MLLQLRLIGVDDVKQYKPSPTAYTYALDRLNCKREETKMQNRPLAYQHKEESGFCLYASANDLTESISVKLKLLFHSEQ</sequence>
<protein>
    <submittedName>
        <fullName evidence="1">Uncharacterized protein</fullName>
    </submittedName>
</protein>
<dbReference type="EMBL" id="BMHQ01000005">
    <property type="protein sequence ID" value="GGE17152.1"/>
    <property type="molecule type" value="Genomic_DNA"/>
</dbReference>
<dbReference type="Gene3D" id="3.40.50.1000">
    <property type="entry name" value="HAD superfamily/HAD-like"/>
    <property type="match status" value="1"/>
</dbReference>
<dbReference type="Proteomes" id="UP000625210">
    <property type="component" value="Unassembled WGS sequence"/>
</dbReference>
<dbReference type="RefSeq" id="WP_188647591.1">
    <property type="nucleotide sequence ID" value="NZ_BMHQ01000005.1"/>
</dbReference>
<accession>A0A8J2VBZ2</accession>
<keyword evidence="2" id="KW-1185">Reference proteome</keyword>
<dbReference type="SUPFAM" id="SSF56784">
    <property type="entry name" value="HAD-like"/>
    <property type="match status" value="1"/>
</dbReference>
<dbReference type="AlphaFoldDB" id="A0A8J2VBZ2"/>
<evidence type="ECO:0000313" key="1">
    <source>
        <dbReference type="EMBL" id="GGE17152.1"/>
    </source>
</evidence>
<dbReference type="InterPro" id="IPR023214">
    <property type="entry name" value="HAD_sf"/>
</dbReference>
<name>A0A8J2VBZ2_9BACL</name>
<evidence type="ECO:0000313" key="2">
    <source>
        <dbReference type="Proteomes" id="UP000625210"/>
    </source>
</evidence>